<feature type="region of interest" description="Disordered" evidence="6">
    <location>
        <begin position="414"/>
        <end position="496"/>
    </location>
</feature>
<evidence type="ECO:0000256" key="3">
    <source>
        <dbReference type="ARBA" id="ARBA00023002"/>
    </source>
</evidence>
<dbReference type="GO" id="GO:0016705">
    <property type="term" value="F:oxidoreductase activity, acting on paired donors, with incorporation or reduction of molecular oxygen"/>
    <property type="evidence" value="ECO:0007669"/>
    <property type="project" value="UniProtKB-ARBA"/>
</dbReference>
<dbReference type="InterPro" id="IPR050295">
    <property type="entry name" value="Plant_2OG-oxidoreductases"/>
</dbReference>
<feature type="domain" description="Fe2OG dioxygenase" evidence="7">
    <location>
        <begin position="230"/>
        <end position="330"/>
    </location>
</feature>
<keyword evidence="8" id="KW-0223">Dioxygenase</keyword>
<dbReference type="InterPro" id="IPR005123">
    <property type="entry name" value="Oxoglu/Fe-dep_dioxygenase_dom"/>
</dbReference>
<dbReference type="Gene3D" id="2.60.120.330">
    <property type="entry name" value="B-lactam Antibiotic, Isopenicillin N Synthase, Chain"/>
    <property type="match status" value="1"/>
</dbReference>
<evidence type="ECO:0000256" key="5">
    <source>
        <dbReference type="RuleBase" id="RU003682"/>
    </source>
</evidence>
<dbReference type="FunFam" id="2.60.120.330:FF:000001">
    <property type="entry name" value="Protein SRG1"/>
    <property type="match status" value="1"/>
</dbReference>
<keyword evidence="2 5" id="KW-0479">Metal-binding</keyword>
<gene>
    <name evidence="8" type="ORF">Ccrd_018391</name>
</gene>
<dbReference type="PROSITE" id="PS51471">
    <property type="entry name" value="FE2OG_OXY"/>
    <property type="match status" value="1"/>
</dbReference>
<keyword evidence="3 5" id="KW-0560">Oxidoreductase</keyword>
<evidence type="ECO:0000256" key="1">
    <source>
        <dbReference type="ARBA" id="ARBA00008056"/>
    </source>
</evidence>
<accession>A0A103Y6A5</accession>
<name>A0A103Y6A5_CYNCS</name>
<evidence type="ECO:0000256" key="6">
    <source>
        <dbReference type="SAM" id="MobiDB-lite"/>
    </source>
</evidence>
<dbReference type="Gramene" id="KVI03311">
    <property type="protein sequence ID" value="KVI03311"/>
    <property type="gene ID" value="Ccrd_018391"/>
</dbReference>
<keyword evidence="9" id="KW-1185">Reference proteome</keyword>
<dbReference type="InterPro" id="IPR027443">
    <property type="entry name" value="IPNS-like_sf"/>
</dbReference>
<protein>
    <submittedName>
        <fullName evidence="8">Non-heme dioxygenase N-terminal domain-containing protein</fullName>
    </submittedName>
</protein>
<dbReference type="AlphaFoldDB" id="A0A103Y6A5"/>
<feature type="compositionally biased region" description="Basic and acidic residues" evidence="6">
    <location>
        <begin position="424"/>
        <end position="444"/>
    </location>
</feature>
<dbReference type="Pfam" id="PF03171">
    <property type="entry name" value="2OG-FeII_Oxy"/>
    <property type="match status" value="1"/>
</dbReference>
<dbReference type="OMA" id="RDIMEIV"/>
<dbReference type="SUPFAM" id="SSF51197">
    <property type="entry name" value="Clavaminate synthase-like"/>
    <property type="match status" value="1"/>
</dbReference>
<evidence type="ECO:0000313" key="9">
    <source>
        <dbReference type="Proteomes" id="UP000243975"/>
    </source>
</evidence>
<comment type="caution">
    <text evidence="8">The sequence shown here is derived from an EMBL/GenBank/DDBJ whole genome shotgun (WGS) entry which is preliminary data.</text>
</comment>
<comment type="similarity">
    <text evidence="1 5">Belongs to the iron/ascorbate-dependent oxidoreductase family.</text>
</comment>
<dbReference type="EMBL" id="LEKV01002374">
    <property type="protein sequence ID" value="KVI03311.1"/>
    <property type="molecule type" value="Genomic_DNA"/>
</dbReference>
<dbReference type="Proteomes" id="UP000243975">
    <property type="component" value="Unassembled WGS sequence"/>
</dbReference>
<evidence type="ECO:0000256" key="4">
    <source>
        <dbReference type="ARBA" id="ARBA00023004"/>
    </source>
</evidence>
<organism evidence="8 9">
    <name type="scientific">Cynara cardunculus var. scolymus</name>
    <name type="common">Globe artichoke</name>
    <name type="synonym">Cynara scolymus</name>
    <dbReference type="NCBI Taxonomy" id="59895"/>
    <lineage>
        <taxon>Eukaryota</taxon>
        <taxon>Viridiplantae</taxon>
        <taxon>Streptophyta</taxon>
        <taxon>Embryophyta</taxon>
        <taxon>Tracheophyta</taxon>
        <taxon>Spermatophyta</taxon>
        <taxon>Magnoliopsida</taxon>
        <taxon>eudicotyledons</taxon>
        <taxon>Gunneridae</taxon>
        <taxon>Pentapetalae</taxon>
        <taxon>asterids</taxon>
        <taxon>campanulids</taxon>
        <taxon>Asterales</taxon>
        <taxon>Asteraceae</taxon>
        <taxon>Carduoideae</taxon>
        <taxon>Cardueae</taxon>
        <taxon>Carduinae</taxon>
        <taxon>Cynara</taxon>
    </lineage>
</organism>
<feature type="non-terminal residue" evidence="8">
    <location>
        <position position="496"/>
    </location>
</feature>
<dbReference type="GO" id="GO:0046872">
    <property type="term" value="F:metal ion binding"/>
    <property type="evidence" value="ECO:0007669"/>
    <property type="project" value="UniProtKB-KW"/>
</dbReference>
<dbReference type="InterPro" id="IPR026992">
    <property type="entry name" value="DIOX_N"/>
</dbReference>
<reference evidence="8 9" key="1">
    <citation type="journal article" date="2016" name="Sci. Rep.">
        <title>The genome sequence of the outbreeding globe artichoke constructed de novo incorporating a phase-aware low-pass sequencing strategy of F1 progeny.</title>
        <authorList>
            <person name="Scaglione D."/>
            <person name="Reyes-Chin-Wo S."/>
            <person name="Acquadro A."/>
            <person name="Froenicke L."/>
            <person name="Portis E."/>
            <person name="Beitel C."/>
            <person name="Tirone M."/>
            <person name="Mauro R."/>
            <person name="Lo Monaco A."/>
            <person name="Mauromicale G."/>
            <person name="Faccioli P."/>
            <person name="Cattivelli L."/>
            <person name="Rieseberg L."/>
            <person name="Michelmore R."/>
            <person name="Lanteri S."/>
        </authorList>
    </citation>
    <scope>NUCLEOTIDE SEQUENCE [LARGE SCALE GENOMIC DNA]</scope>
    <source>
        <strain evidence="8">2C</strain>
    </source>
</reference>
<dbReference type="Pfam" id="PF14226">
    <property type="entry name" value="DIOX_N"/>
    <property type="match status" value="1"/>
</dbReference>
<dbReference type="InterPro" id="IPR044861">
    <property type="entry name" value="IPNS-like_FE2OG_OXY"/>
</dbReference>
<keyword evidence="4 5" id="KW-0408">Iron</keyword>
<proteinExistence type="inferred from homology"/>
<evidence type="ECO:0000313" key="8">
    <source>
        <dbReference type="EMBL" id="KVI03311.1"/>
    </source>
</evidence>
<evidence type="ECO:0000256" key="2">
    <source>
        <dbReference type="ARBA" id="ARBA00022723"/>
    </source>
</evidence>
<dbReference type="GO" id="GO:0051213">
    <property type="term" value="F:dioxygenase activity"/>
    <property type="evidence" value="ECO:0007669"/>
    <property type="project" value="UniProtKB-KW"/>
</dbReference>
<feature type="compositionally biased region" description="Basic and acidic residues" evidence="6">
    <location>
        <begin position="462"/>
        <end position="481"/>
    </location>
</feature>
<dbReference type="PANTHER" id="PTHR47991">
    <property type="entry name" value="OXOGLUTARATE/IRON-DEPENDENT DIOXYGENASE"/>
    <property type="match status" value="1"/>
</dbReference>
<sequence length="496" mass="56781">MEPNSTSWGVHFWCLTVQELAKKPLSKVPTRYVRPHHGPPAISSLSPAMTEVQVPVIDMQRLASKDSCNHELKKLHLARKDWGFFQMINHGVSCSLLDKVKEETQEFFKLPMEEKNKFWQDVGDIQGFGQAFVVSQEQKLDCADMFYLITLPRHMRKANLFPNLPLPFSIVHLEKQTVRERKKLLFKSLRRDTLEAYSREMKCIALTTLVFIAKASKMEVEDMKVLFDEGMQTMRMNYYPPCPQPEQVIGLSPHSDPLRITFLLQINEVEGLQIKKDGSWVPIKPLHDAFIVNIGDSLEILTNRMYKSIEHRATVNSKKKRLSIAIFLGPKCDGDLGPAPSLITADTPPRFRRVSVADFLRNFFSKELKSKTNLEQYFMVVNIQVCIPEEEDMQVRLFGVPGEYHWREQLAKEGNGCRTGNVSDGDRRREEGIGLRPREGEEARATATTAACGVWSVEDEERTAQRASDQRRSDQRRRQAEVEAALEGRQPAPSRP</sequence>
<evidence type="ECO:0000259" key="7">
    <source>
        <dbReference type="PROSITE" id="PS51471"/>
    </source>
</evidence>